<evidence type="ECO:0000256" key="2">
    <source>
        <dbReference type="ARBA" id="ARBA00022801"/>
    </source>
</evidence>
<dbReference type="RefSeq" id="WP_193535462.1">
    <property type="nucleotide sequence ID" value="NZ_JADCLJ010000019.1"/>
</dbReference>
<dbReference type="EMBL" id="JADCLJ010000019">
    <property type="protein sequence ID" value="MBE4907994.1"/>
    <property type="molecule type" value="Genomic_DNA"/>
</dbReference>
<dbReference type="Proteomes" id="UP001516662">
    <property type="component" value="Unassembled WGS sequence"/>
</dbReference>
<comment type="caution">
    <text evidence="4">The sequence shown here is derived from an EMBL/GenBank/DDBJ whole genome shotgun (WGS) entry which is preliminary data.</text>
</comment>
<reference evidence="4 5" key="1">
    <citation type="submission" date="2020-10" db="EMBL/GenBank/DDBJ databases">
        <title>Bacillus sp. HD4P25, an endophyte from a halophyte.</title>
        <authorList>
            <person name="Sun J.-Q."/>
        </authorList>
    </citation>
    <scope>NUCLEOTIDE SEQUENCE [LARGE SCALE GENOMIC DNA]</scope>
    <source>
        <strain evidence="4 5">YIM 93174</strain>
    </source>
</reference>
<protein>
    <recommendedName>
        <fullName evidence="3">Nucleotidase</fullName>
        <ecNumber evidence="3">3.1.3.-</ecNumber>
    </recommendedName>
</protein>
<organism evidence="4 5">
    <name type="scientific">Litchfieldia luteola</name>
    <dbReference type="NCBI Taxonomy" id="682179"/>
    <lineage>
        <taxon>Bacteria</taxon>
        <taxon>Bacillati</taxon>
        <taxon>Bacillota</taxon>
        <taxon>Bacilli</taxon>
        <taxon>Bacillales</taxon>
        <taxon>Bacillaceae</taxon>
        <taxon>Litchfieldia</taxon>
    </lineage>
</organism>
<name>A0ABR9QII7_9BACI</name>
<dbReference type="EC" id="3.1.3.-" evidence="3"/>
<evidence type="ECO:0000256" key="1">
    <source>
        <dbReference type="ARBA" id="ARBA00009589"/>
    </source>
</evidence>
<dbReference type="PIRSF" id="PIRSF021362">
    <property type="entry name" value="UCP021362_HAD"/>
    <property type="match status" value="1"/>
</dbReference>
<sequence>MNKKLGIDIDGTITCPTTFVPYINESFHMNITLNDMTEYDLRPLLKVNDEQFWEWMNKVEPTIYKNAPLAKDAKSVLDIWKDHHELIYISARRDQYVPVTHEWFKDNQMHYHKIDLVGSHDKLEAVKRHKIDLFFEDKHDNACDISEECKIPVILFNTPYNQDPIPQNVIRVNDWVEARNWVDKYIKEQT</sequence>
<dbReference type="SUPFAM" id="SSF56784">
    <property type="entry name" value="HAD-like"/>
    <property type="match status" value="1"/>
</dbReference>
<dbReference type="InterPro" id="IPR023214">
    <property type="entry name" value="HAD_sf"/>
</dbReference>
<dbReference type="Gene3D" id="3.40.50.1000">
    <property type="entry name" value="HAD superfamily/HAD-like"/>
    <property type="match status" value="1"/>
</dbReference>
<dbReference type="PANTHER" id="PTHR35134:SF2">
    <property type="entry name" value="NUCLEOTIDASE YQFW-RELATED"/>
    <property type="match status" value="1"/>
</dbReference>
<dbReference type="PANTHER" id="PTHR35134">
    <property type="entry name" value="NUCLEOTIDASE YQFW-RELATED"/>
    <property type="match status" value="1"/>
</dbReference>
<evidence type="ECO:0000313" key="5">
    <source>
        <dbReference type="Proteomes" id="UP001516662"/>
    </source>
</evidence>
<evidence type="ECO:0000313" key="4">
    <source>
        <dbReference type="EMBL" id="MBE4907994.1"/>
    </source>
</evidence>
<keyword evidence="2 3" id="KW-0378">Hydrolase</keyword>
<evidence type="ECO:0000256" key="3">
    <source>
        <dbReference type="PIRNR" id="PIRNR021362"/>
    </source>
</evidence>
<dbReference type="InterPro" id="IPR009206">
    <property type="entry name" value="Nucleotidase_putative"/>
</dbReference>
<proteinExistence type="inferred from homology"/>
<dbReference type="InterPro" id="IPR052419">
    <property type="entry name" value="5_3-deoxyribonucleotidase-like"/>
</dbReference>
<comment type="similarity">
    <text evidence="1 3">Belongs to the 5'(3')-deoxyribonucleotidase family.</text>
</comment>
<dbReference type="InterPro" id="IPR036412">
    <property type="entry name" value="HAD-like_sf"/>
</dbReference>
<keyword evidence="5" id="KW-1185">Reference proteome</keyword>
<accession>A0ABR9QII7</accession>
<gene>
    <name evidence="4" type="ORF">IMZ08_08010</name>
</gene>